<keyword evidence="4" id="KW-0812">Transmembrane</keyword>
<dbReference type="Pfam" id="PF00496">
    <property type="entry name" value="SBP_bac_5"/>
    <property type="match status" value="1"/>
</dbReference>
<dbReference type="SUPFAM" id="SSF53850">
    <property type="entry name" value="Periplasmic binding protein-like II"/>
    <property type="match status" value="1"/>
</dbReference>
<dbReference type="GO" id="GO:1904680">
    <property type="term" value="F:peptide transmembrane transporter activity"/>
    <property type="evidence" value="ECO:0007669"/>
    <property type="project" value="TreeGrafter"/>
</dbReference>
<evidence type="ECO:0000256" key="2">
    <source>
        <dbReference type="ARBA" id="ARBA00022448"/>
    </source>
</evidence>
<evidence type="ECO:0000256" key="3">
    <source>
        <dbReference type="ARBA" id="ARBA00022729"/>
    </source>
</evidence>
<keyword evidence="4" id="KW-0472">Membrane</keyword>
<dbReference type="Gene3D" id="3.40.190.10">
    <property type="entry name" value="Periplasmic binding protein-like II"/>
    <property type="match status" value="1"/>
</dbReference>
<keyword evidence="4" id="KW-1133">Transmembrane helix</keyword>
<feature type="domain" description="Solute-binding protein family 5" evidence="5">
    <location>
        <begin position="84"/>
        <end position="368"/>
    </location>
</feature>
<dbReference type="InterPro" id="IPR039424">
    <property type="entry name" value="SBP_5"/>
</dbReference>
<dbReference type="GO" id="GO:0043190">
    <property type="term" value="C:ATP-binding cassette (ABC) transporter complex"/>
    <property type="evidence" value="ECO:0007669"/>
    <property type="project" value="InterPro"/>
</dbReference>
<gene>
    <name evidence="6" type="ORF">UU12_C0007G0011</name>
</gene>
<dbReference type="GO" id="GO:0042597">
    <property type="term" value="C:periplasmic space"/>
    <property type="evidence" value="ECO:0007669"/>
    <property type="project" value="UniProtKB-ARBA"/>
</dbReference>
<dbReference type="PANTHER" id="PTHR30290">
    <property type="entry name" value="PERIPLASMIC BINDING COMPONENT OF ABC TRANSPORTER"/>
    <property type="match status" value="1"/>
</dbReference>
<dbReference type="Proteomes" id="UP000034562">
    <property type="component" value="Unassembled WGS sequence"/>
</dbReference>
<comment type="caution">
    <text evidence="6">The sequence shown here is derived from an EMBL/GenBank/DDBJ whole genome shotgun (WGS) entry which is preliminary data.</text>
</comment>
<dbReference type="Gene3D" id="3.10.105.10">
    <property type="entry name" value="Dipeptide-binding Protein, Domain 3"/>
    <property type="match status" value="1"/>
</dbReference>
<dbReference type="Gene3D" id="3.90.76.10">
    <property type="entry name" value="Dipeptide-binding Protein, Domain 1"/>
    <property type="match status" value="1"/>
</dbReference>
<organism evidence="6 7">
    <name type="scientific">Candidatus Woesebacteria bacterium GW2011_GWA2_40_7b</name>
    <dbReference type="NCBI Taxonomy" id="1618563"/>
    <lineage>
        <taxon>Bacteria</taxon>
        <taxon>Candidatus Woeseibacteriota</taxon>
    </lineage>
</organism>
<evidence type="ECO:0000259" key="5">
    <source>
        <dbReference type="Pfam" id="PF00496"/>
    </source>
</evidence>
<dbReference type="PIRSF" id="PIRSF002741">
    <property type="entry name" value="MppA"/>
    <property type="match status" value="1"/>
</dbReference>
<dbReference type="InterPro" id="IPR000914">
    <property type="entry name" value="SBP_5_dom"/>
</dbReference>
<keyword evidence="3" id="KW-0732">Signal</keyword>
<proteinExistence type="inferred from homology"/>
<evidence type="ECO:0000313" key="6">
    <source>
        <dbReference type="EMBL" id="KKR71140.1"/>
    </source>
</evidence>
<accession>A0A0G0VGG7</accession>
<reference evidence="6 7" key="1">
    <citation type="journal article" date="2015" name="Nature">
        <title>rRNA introns, odd ribosomes, and small enigmatic genomes across a large radiation of phyla.</title>
        <authorList>
            <person name="Brown C.T."/>
            <person name="Hug L.A."/>
            <person name="Thomas B.C."/>
            <person name="Sharon I."/>
            <person name="Castelle C.J."/>
            <person name="Singh A."/>
            <person name="Wilkins M.J."/>
            <person name="Williams K.H."/>
            <person name="Banfield J.F."/>
        </authorList>
    </citation>
    <scope>NUCLEOTIDE SEQUENCE [LARGE SCALE GENOMIC DNA]</scope>
</reference>
<dbReference type="PANTHER" id="PTHR30290:SF9">
    <property type="entry name" value="OLIGOPEPTIDE-BINDING PROTEIN APPA"/>
    <property type="match status" value="1"/>
</dbReference>
<dbReference type="AlphaFoldDB" id="A0A0G0VGG7"/>
<evidence type="ECO:0000313" key="7">
    <source>
        <dbReference type="Proteomes" id="UP000034562"/>
    </source>
</evidence>
<evidence type="ECO:0000256" key="1">
    <source>
        <dbReference type="ARBA" id="ARBA00005695"/>
    </source>
</evidence>
<evidence type="ECO:0000256" key="4">
    <source>
        <dbReference type="SAM" id="Phobius"/>
    </source>
</evidence>
<comment type="similarity">
    <text evidence="1">Belongs to the bacterial solute-binding protein 5 family.</text>
</comment>
<name>A0A0G0VGG7_9BACT</name>
<sequence length="446" mass="50605">MFTLRYAFRLIWALFTRFKVLIFLSIGLGIIIFFTLKFLIPILTSPDSQKIGIAGRYTPSTLPTEVLRKIGNGLTKLEPDGNAIPDLASFWETPDKGKTWIFTLKDEISWQDGKKITSQSINYQFSDVKVENPDPKTIIFKLQNPYSAFPSVVSKPTFKSGLLGTGEWEVKKIALAGTFVDKLTVQNKDGKKITYKFYPTEERSVLAFELGEINTLTNIINPSPLDTWEKTKLTQDINTGEFVAIFFNTEDKSLSDKSLRQALSYGINKKTLGDERAGVYARAISPISMNSWAYNSQIKPYNFDQEKARGMIDDFKKSAKISEPTINLTSSPILLAQAEKISKDWEAIGVKVNLQVMASIPSDYQALLAIFDTPDDPDQYSIWHSTQTATNITRYNNPRIDKLLEDGRTQINSGERRKTYLDFQRFLVEDSPAAFLYYPTTYTIKR</sequence>
<feature type="transmembrane region" description="Helical" evidence="4">
    <location>
        <begin position="20"/>
        <end position="40"/>
    </location>
</feature>
<dbReference type="EMBL" id="LBZK01000007">
    <property type="protein sequence ID" value="KKR71140.1"/>
    <property type="molecule type" value="Genomic_DNA"/>
</dbReference>
<dbReference type="STRING" id="1618563.UU12_C0007G0011"/>
<protein>
    <submittedName>
        <fullName evidence="6">Extracellular solute-binding protein family 5</fullName>
    </submittedName>
</protein>
<dbReference type="GO" id="GO:0015833">
    <property type="term" value="P:peptide transport"/>
    <property type="evidence" value="ECO:0007669"/>
    <property type="project" value="TreeGrafter"/>
</dbReference>
<dbReference type="CDD" id="cd00995">
    <property type="entry name" value="PBP2_NikA_DppA_OppA_like"/>
    <property type="match status" value="1"/>
</dbReference>
<keyword evidence="2" id="KW-0813">Transport</keyword>
<dbReference type="InterPro" id="IPR030678">
    <property type="entry name" value="Peptide/Ni-bd"/>
</dbReference>